<dbReference type="PANTHER" id="PTHR30621:SF0">
    <property type="entry name" value="BIFUNCTIONAL GLUTAMINE SYNTHETASE ADENYLYLTRANSFERASE_ADENYLYL-REMOVING ENZYME"/>
    <property type="match status" value="1"/>
</dbReference>
<name>A0A3B0RAP0_9ZZZZ</name>
<dbReference type="EMBL" id="UOEE01000108">
    <property type="protein sequence ID" value="VAV90364.1"/>
    <property type="molecule type" value="Genomic_DNA"/>
</dbReference>
<keyword evidence="2" id="KW-0436">Ligase</keyword>
<dbReference type="AlphaFoldDB" id="A0A3B0RAP0"/>
<dbReference type="InterPro" id="IPR023057">
    <property type="entry name" value="GlnE"/>
</dbReference>
<dbReference type="GO" id="GO:0005829">
    <property type="term" value="C:cytosol"/>
    <property type="evidence" value="ECO:0007669"/>
    <property type="project" value="TreeGrafter"/>
</dbReference>
<dbReference type="GO" id="GO:0008882">
    <property type="term" value="F:[glutamate-ammonia-ligase] adenylyltransferase activity"/>
    <property type="evidence" value="ECO:0007669"/>
    <property type="project" value="UniProtKB-EC"/>
</dbReference>
<dbReference type="InterPro" id="IPR005190">
    <property type="entry name" value="GlnE_rpt_dom"/>
</dbReference>
<protein>
    <submittedName>
        <fullName evidence="2">Glutamate-ammonia-ligase adenylyltransferase</fullName>
        <ecNumber evidence="2">2.7.7.42</ecNumber>
    </submittedName>
</protein>
<evidence type="ECO:0000259" key="1">
    <source>
        <dbReference type="Pfam" id="PF03710"/>
    </source>
</evidence>
<organism evidence="2">
    <name type="scientific">hydrothermal vent metagenome</name>
    <dbReference type="NCBI Taxonomy" id="652676"/>
    <lineage>
        <taxon>unclassified sequences</taxon>
        <taxon>metagenomes</taxon>
        <taxon>ecological metagenomes</taxon>
    </lineage>
</organism>
<dbReference type="EC" id="2.7.7.42" evidence="2"/>
<accession>A0A3B0RAP0</accession>
<proteinExistence type="predicted"/>
<dbReference type="GO" id="GO:0000820">
    <property type="term" value="P:regulation of glutamine family amino acid metabolic process"/>
    <property type="evidence" value="ECO:0007669"/>
    <property type="project" value="TreeGrafter"/>
</dbReference>
<keyword evidence="2" id="KW-0548">Nucleotidyltransferase</keyword>
<dbReference type="Pfam" id="PF03710">
    <property type="entry name" value="GlnE"/>
    <property type="match status" value="1"/>
</dbReference>
<sequence>MSHSNFISQINRFPLSRNWPTAEPAQSDEAKWQRLLDGVAENSPYLSRLLEKHPDTVAKLLEHGPTKALQDIYLPKSIAATISTTEFETMLREAKTKFHLCLALIDLSGVWDTQQITQALSDFADQMVANCTRFVWKNAPEPVRQQAGSSGFFVVAFGKLGGHELNYSSDVDLAFFYETQKTGLPAKDLIRIS</sequence>
<feature type="domain" description="Glutamate-ammonia ligase adenylyltransferase repeated" evidence="1">
    <location>
        <begin position="38"/>
        <end position="182"/>
    </location>
</feature>
<keyword evidence="2" id="KW-0808">Transferase</keyword>
<dbReference type="PANTHER" id="PTHR30621">
    <property type="entry name" value="GLUTAMINE SYNTHETASE ADENYLYLTRANSFERASE"/>
    <property type="match status" value="1"/>
</dbReference>
<reference evidence="2" key="1">
    <citation type="submission" date="2018-06" db="EMBL/GenBank/DDBJ databases">
        <authorList>
            <person name="Zhirakovskaya E."/>
        </authorList>
    </citation>
    <scope>NUCLEOTIDE SEQUENCE</scope>
</reference>
<dbReference type="Gene3D" id="3.30.460.10">
    <property type="entry name" value="Beta Polymerase, domain 2"/>
    <property type="match status" value="1"/>
</dbReference>
<feature type="non-terminal residue" evidence="2">
    <location>
        <position position="193"/>
    </location>
</feature>
<dbReference type="SUPFAM" id="SSF81301">
    <property type="entry name" value="Nucleotidyltransferase"/>
    <property type="match status" value="1"/>
</dbReference>
<evidence type="ECO:0000313" key="2">
    <source>
        <dbReference type="EMBL" id="VAV90364.1"/>
    </source>
</evidence>
<gene>
    <name evidence="2" type="ORF">MNBD_ALPHA06-1234</name>
</gene>
<dbReference type="InterPro" id="IPR043519">
    <property type="entry name" value="NT_sf"/>
</dbReference>
<dbReference type="GO" id="GO:0016874">
    <property type="term" value="F:ligase activity"/>
    <property type="evidence" value="ECO:0007669"/>
    <property type="project" value="UniProtKB-KW"/>
</dbReference>